<sequence>MDKILLALYADYLLSSFGQTTATGLSDVLDHTISHDKITRFLANTECNSRELWRLVKPTVRAITQQEGGVILDDTIAENAWTDENDLIT</sequence>
<protein>
    <submittedName>
        <fullName evidence="1">Transposase IS4 family protein</fullName>
    </submittedName>
</protein>
<organism evidence="1">
    <name type="scientific">Candidatus Moduliflexus flocculans</name>
    <dbReference type="NCBI Taxonomy" id="1499966"/>
    <lineage>
        <taxon>Bacteria</taxon>
        <taxon>Candidatus Moduliflexota</taxon>
        <taxon>Candidatus Moduliflexia</taxon>
        <taxon>Candidatus Moduliflexales</taxon>
        <taxon>Candidatus Moduliflexaceae</taxon>
    </lineage>
</organism>
<dbReference type="HOGENOM" id="CLU_166041_0_0_0"/>
<keyword evidence="2" id="KW-1185">Reference proteome</keyword>
<gene>
    <name evidence="1" type="ORF">U14_01105</name>
</gene>
<dbReference type="EMBL" id="DF820455">
    <property type="protein sequence ID" value="GAK49881.1"/>
    <property type="molecule type" value="Genomic_DNA"/>
</dbReference>
<accession>A0A0S6VVY9</accession>
<name>A0A0S6VVY9_9BACT</name>
<reference evidence="1" key="1">
    <citation type="journal article" date="2015" name="PeerJ">
        <title>First genomic representation of candidate bacterial phylum KSB3 points to enhanced environmental sensing as a trigger of wastewater bulking.</title>
        <authorList>
            <person name="Sekiguchi Y."/>
            <person name="Ohashi A."/>
            <person name="Parks D.H."/>
            <person name="Yamauchi T."/>
            <person name="Tyson G.W."/>
            <person name="Hugenholtz P."/>
        </authorList>
    </citation>
    <scope>NUCLEOTIDE SEQUENCE [LARGE SCALE GENOMIC DNA]</scope>
</reference>
<dbReference type="AlphaFoldDB" id="A0A0S6VVY9"/>
<proteinExistence type="predicted"/>
<evidence type="ECO:0000313" key="1">
    <source>
        <dbReference type="EMBL" id="GAK49881.1"/>
    </source>
</evidence>
<dbReference type="Proteomes" id="UP000030700">
    <property type="component" value="Unassembled WGS sequence"/>
</dbReference>
<evidence type="ECO:0000313" key="2">
    <source>
        <dbReference type="Proteomes" id="UP000030700"/>
    </source>
</evidence>